<reference evidence="3" key="1">
    <citation type="submission" date="2018-05" db="EMBL/GenBank/DDBJ databases">
        <authorList>
            <person name="Lanie J.A."/>
            <person name="Ng W.-L."/>
            <person name="Kazmierczak K.M."/>
            <person name="Andrzejewski T.M."/>
            <person name="Davidsen T.M."/>
            <person name="Wayne K.J."/>
            <person name="Tettelin H."/>
            <person name="Glass J.I."/>
            <person name="Rusch D."/>
            <person name="Podicherti R."/>
            <person name="Tsui H.-C.T."/>
            <person name="Winkler M.E."/>
        </authorList>
    </citation>
    <scope>NUCLEOTIDE SEQUENCE</scope>
</reference>
<dbReference type="InterPro" id="IPR028081">
    <property type="entry name" value="Leu-bd"/>
</dbReference>
<organism evidence="3">
    <name type="scientific">marine metagenome</name>
    <dbReference type="NCBI Taxonomy" id="408172"/>
    <lineage>
        <taxon>unclassified sequences</taxon>
        <taxon>metagenomes</taxon>
        <taxon>ecological metagenomes</taxon>
    </lineage>
</organism>
<gene>
    <name evidence="3" type="ORF">METZ01_LOCUS249739</name>
</gene>
<keyword evidence="1" id="KW-0732">Signal</keyword>
<protein>
    <recommendedName>
        <fullName evidence="2">Leucine-binding protein domain-containing protein</fullName>
    </recommendedName>
</protein>
<evidence type="ECO:0000313" key="3">
    <source>
        <dbReference type="EMBL" id="SVB96885.1"/>
    </source>
</evidence>
<evidence type="ECO:0000256" key="1">
    <source>
        <dbReference type="ARBA" id="ARBA00022729"/>
    </source>
</evidence>
<proteinExistence type="predicted"/>
<sequence length="448" mass="45911">AATTAAPAPEEAATEADHLGDGSLGYVRVEAGEDIQIRSLNAISGDVAFLGIPNQRAVEYVTGHSEDGNTSVGPFGRIKGWTTSIGTGLDDLCSADGGAAAAQMIVADEQVVGVIGTSCSGAAAAASPLISAAGMVMISPSNTSPSLTSDLAGTAGSNYYPGYYRTAHNDLYQGAAAAGFAVDVLGVSTAAAIHDGDPYTQGLAQAFADAFEALGGTITTFTAVNKGDSDMVPVLTEVASGSPELLFFPIFQPEGDFIVQQVHEVSGMDGVTLMAADGLMVSNFMELPESEGLYFSGPDLRYGANRNQSLIGSNADAFVSGYVMSYGEKPSAAFWAHSVDATTLLLEAIEAASYVDDDTLVIDRAGVREFLSNVRDYEGLTGLLSCDEFGDCGSQKITVIGHGDSGDVDGSLANVIYQYAPGGGSLGEGSLVVPAPKPQRGGTLRYAI</sequence>
<dbReference type="PANTHER" id="PTHR47151">
    <property type="entry name" value="LEU/ILE/VAL-BINDING ABC TRANSPORTER SUBUNIT"/>
    <property type="match status" value="1"/>
</dbReference>
<dbReference type="PANTHER" id="PTHR47151:SF2">
    <property type="entry name" value="AMINO ACID BINDING PROTEIN"/>
    <property type="match status" value="1"/>
</dbReference>
<evidence type="ECO:0000259" key="2">
    <source>
        <dbReference type="Pfam" id="PF13458"/>
    </source>
</evidence>
<dbReference type="AlphaFoldDB" id="A0A382IBY8"/>
<feature type="non-terminal residue" evidence="3">
    <location>
        <position position="448"/>
    </location>
</feature>
<dbReference type="CDD" id="cd06342">
    <property type="entry name" value="PBP1_ABC_LIVBP-like"/>
    <property type="match status" value="1"/>
</dbReference>
<feature type="domain" description="Leucine-binding protein" evidence="2">
    <location>
        <begin position="89"/>
        <end position="382"/>
    </location>
</feature>
<name>A0A382IBY8_9ZZZZ</name>
<dbReference type="Gene3D" id="3.40.50.2300">
    <property type="match status" value="2"/>
</dbReference>
<dbReference type="SUPFAM" id="SSF53822">
    <property type="entry name" value="Periplasmic binding protein-like I"/>
    <property type="match status" value="1"/>
</dbReference>
<dbReference type="Pfam" id="PF13458">
    <property type="entry name" value="Peripla_BP_6"/>
    <property type="match status" value="1"/>
</dbReference>
<dbReference type="InterPro" id="IPR028082">
    <property type="entry name" value="Peripla_BP_I"/>
</dbReference>
<dbReference type="EMBL" id="UINC01066312">
    <property type="protein sequence ID" value="SVB96885.1"/>
    <property type="molecule type" value="Genomic_DNA"/>
</dbReference>
<accession>A0A382IBY8</accession>
<feature type="non-terminal residue" evidence="3">
    <location>
        <position position="1"/>
    </location>
</feature>